<dbReference type="PANTHER" id="PTHR24289">
    <property type="entry name" value="STEROID 17-ALPHA-HYDROXYLASE/17,20 LYASE"/>
    <property type="match status" value="1"/>
</dbReference>
<comment type="subcellular location">
    <subcellularLocation>
        <location evidence="4">Endoplasmic reticulum membrane</location>
        <topology evidence="4">Peripheral membrane protein</topology>
    </subcellularLocation>
    <subcellularLocation>
        <location evidence="3">Microsome membrane</location>
        <topology evidence="3">Peripheral membrane protein</topology>
    </subcellularLocation>
</comment>
<keyword evidence="8" id="KW-0256">Endoplasmic reticulum</keyword>
<dbReference type="PANTHER" id="PTHR24289:SF1">
    <property type="entry name" value="STEROID 17-ALPHA-HYDROXYLASE_17,20 LYASE"/>
    <property type="match status" value="1"/>
</dbReference>
<keyword evidence="13" id="KW-0472">Membrane</keyword>
<dbReference type="RefSeq" id="XP_003745229.1">
    <property type="nucleotide sequence ID" value="XM_003745181.2"/>
</dbReference>
<dbReference type="GO" id="GO:0042448">
    <property type="term" value="P:progesterone metabolic process"/>
    <property type="evidence" value="ECO:0007669"/>
    <property type="project" value="TreeGrafter"/>
</dbReference>
<evidence type="ECO:0000256" key="7">
    <source>
        <dbReference type="ARBA" id="ARBA00022723"/>
    </source>
</evidence>
<keyword evidence="7 14" id="KW-0479">Metal-binding</keyword>
<dbReference type="GO" id="GO:0004508">
    <property type="term" value="F:steroid 17-alpha-monooxygenase activity"/>
    <property type="evidence" value="ECO:0007669"/>
    <property type="project" value="TreeGrafter"/>
</dbReference>
<evidence type="ECO:0000256" key="2">
    <source>
        <dbReference type="ARBA" id="ARBA00003690"/>
    </source>
</evidence>
<evidence type="ECO:0000256" key="8">
    <source>
        <dbReference type="ARBA" id="ARBA00022824"/>
    </source>
</evidence>
<feature type="binding site" description="axial binding residue" evidence="14">
    <location>
        <position position="437"/>
    </location>
    <ligand>
        <name>heme</name>
        <dbReference type="ChEBI" id="CHEBI:30413"/>
    </ligand>
    <ligandPart>
        <name>Fe</name>
        <dbReference type="ChEBI" id="CHEBI:18248"/>
    </ligandPart>
</feature>
<protein>
    <submittedName>
        <fullName evidence="17">Cytochrome P450 1A1</fullName>
    </submittedName>
</protein>
<comment type="cofactor">
    <cofactor evidence="1 14">
        <name>heme</name>
        <dbReference type="ChEBI" id="CHEBI:30413"/>
    </cofactor>
</comment>
<dbReference type="Proteomes" id="UP000694867">
    <property type="component" value="Unplaced"/>
</dbReference>
<dbReference type="PRINTS" id="PR00463">
    <property type="entry name" value="EP450I"/>
</dbReference>
<evidence type="ECO:0000256" key="11">
    <source>
        <dbReference type="ARBA" id="ARBA00023004"/>
    </source>
</evidence>
<organism evidence="16 17">
    <name type="scientific">Galendromus occidentalis</name>
    <name type="common">western predatory mite</name>
    <dbReference type="NCBI Taxonomy" id="34638"/>
    <lineage>
        <taxon>Eukaryota</taxon>
        <taxon>Metazoa</taxon>
        <taxon>Ecdysozoa</taxon>
        <taxon>Arthropoda</taxon>
        <taxon>Chelicerata</taxon>
        <taxon>Arachnida</taxon>
        <taxon>Acari</taxon>
        <taxon>Parasitiformes</taxon>
        <taxon>Mesostigmata</taxon>
        <taxon>Gamasina</taxon>
        <taxon>Phytoseioidea</taxon>
        <taxon>Phytoseiidae</taxon>
        <taxon>Typhlodrominae</taxon>
        <taxon>Galendromus</taxon>
    </lineage>
</organism>
<dbReference type="GO" id="GO:0042446">
    <property type="term" value="P:hormone biosynthetic process"/>
    <property type="evidence" value="ECO:0007669"/>
    <property type="project" value="TreeGrafter"/>
</dbReference>
<dbReference type="PROSITE" id="PS00086">
    <property type="entry name" value="CYTOCHROME_P450"/>
    <property type="match status" value="1"/>
</dbReference>
<dbReference type="Gene3D" id="1.10.630.10">
    <property type="entry name" value="Cytochrome P450"/>
    <property type="match status" value="1"/>
</dbReference>
<dbReference type="FunFam" id="1.10.630.10:FF:000238">
    <property type="entry name" value="Cytochrome P450 2A6"/>
    <property type="match status" value="1"/>
</dbReference>
<dbReference type="InterPro" id="IPR017972">
    <property type="entry name" value="Cyt_P450_CS"/>
</dbReference>
<evidence type="ECO:0000256" key="1">
    <source>
        <dbReference type="ARBA" id="ARBA00001971"/>
    </source>
</evidence>
<evidence type="ECO:0000256" key="6">
    <source>
        <dbReference type="ARBA" id="ARBA00022617"/>
    </source>
</evidence>
<name>A0AAJ6QVL0_9ACAR</name>
<dbReference type="SUPFAM" id="SSF48264">
    <property type="entry name" value="Cytochrome P450"/>
    <property type="match status" value="1"/>
</dbReference>
<evidence type="ECO:0000256" key="9">
    <source>
        <dbReference type="ARBA" id="ARBA00022848"/>
    </source>
</evidence>
<dbReference type="KEGG" id="goe:100901737"/>
<dbReference type="Pfam" id="PF00067">
    <property type="entry name" value="p450"/>
    <property type="match status" value="1"/>
</dbReference>
<evidence type="ECO:0000256" key="12">
    <source>
        <dbReference type="ARBA" id="ARBA00023033"/>
    </source>
</evidence>
<keyword evidence="9" id="KW-0492">Microsome</keyword>
<proteinExistence type="inferred from homology"/>
<keyword evidence="16" id="KW-1185">Reference proteome</keyword>
<keyword evidence="11 14" id="KW-0408">Iron</keyword>
<keyword evidence="10 15" id="KW-0560">Oxidoreductase</keyword>
<dbReference type="GeneID" id="100901737"/>
<keyword evidence="12 15" id="KW-0503">Monooxygenase</keyword>
<reference evidence="17" key="1">
    <citation type="submission" date="2025-08" db="UniProtKB">
        <authorList>
            <consortium name="RefSeq"/>
        </authorList>
    </citation>
    <scope>IDENTIFICATION</scope>
</reference>
<sequence>MLGTIPTILFATLAVLLVAFWRKVRRYPSGPFPLPVIGNLWSMKRWPQCFYKMGPSLGQKYGDPLTLWFGWFPIVVANDLSIIKEASVGPKRSHLAGRLQFSVGTLQKRGNEDIVFGKFGPEWEALRKVAHLAVRKYAVTEGLENLVTEVIDDIIDHSSPEEPFDLDAEMLEALHNIIGLCVFGQKYERDSEDLRTIRRINGELKLLLPKVFLIDFMPPLRLFLSRYENRSKELFDEFIALEMRLYKQARETFEPGQIRHFTDAIVAAKLEAEEEARGIAKYLTEGNLTQIVYDVFGAATPTTSQTLKWLLLYAFADEKVLARCRAEIESQIGDRQPRASDRNECPFINACILEVLRIRPVSPFSLPHLTTCDTSLAGRPIPKDTTVLFNLYSANHDPRIWEDPETFEPERFLGDEGALRKDRVAQLTTFGVGARACIGEKMAFTVMFVLFTRFLQRVESVKTRSGAPFDLEPKSSGYSCEPKPQPLTLVKFEV</sequence>
<dbReference type="PRINTS" id="PR00385">
    <property type="entry name" value="P450"/>
</dbReference>
<gene>
    <name evidence="17" type="primary">LOC100901737</name>
</gene>
<dbReference type="InterPro" id="IPR002401">
    <property type="entry name" value="Cyt_P450_E_grp-I"/>
</dbReference>
<evidence type="ECO:0000313" key="17">
    <source>
        <dbReference type="RefSeq" id="XP_003745229.1"/>
    </source>
</evidence>
<evidence type="ECO:0000256" key="5">
    <source>
        <dbReference type="ARBA" id="ARBA00010617"/>
    </source>
</evidence>
<accession>A0AAJ6QVL0</accession>
<evidence type="ECO:0000256" key="4">
    <source>
        <dbReference type="ARBA" id="ARBA00004406"/>
    </source>
</evidence>
<evidence type="ECO:0000256" key="3">
    <source>
        <dbReference type="ARBA" id="ARBA00004174"/>
    </source>
</evidence>
<dbReference type="GO" id="GO:0005789">
    <property type="term" value="C:endoplasmic reticulum membrane"/>
    <property type="evidence" value="ECO:0007669"/>
    <property type="project" value="UniProtKB-SubCell"/>
</dbReference>
<dbReference type="GO" id="GO:0020037">
    <property type="term" value="F:heme binding"/>
    <property type="evidence" value="ECO:0007669"/>
    <property type="project" value="InterPro"/>
</dbReference>
<comment type="function">
    <text evidence="2">May be involved in the metabolism of insect hormones and in the breakdown of synthetic insecticides.</text>
</comment>
<evidence type="ECO:0000256" key="13">
    <source>
        <dbReference type="ARBA" id="ARBA00023136"/>
    </source>
</evidence>
<dbReference type="AlphaFoldDB" id="A0AAJ6QVL0"/>
<evidence type="ECO:0000256" key="15">
    <source>
        <dbReference type="RuleBase" id="RU000461"/>
    </source>
</evidence>
<dbReference type="InterPro" id="IPR001128">
    <property type="entry name" value="Cyt_P450"/>
</dbReference>
<keyword evidence="6 14" id="KW-0349">Heme</keyword>
<evidence type="ECO:0000313" key="16">
    <source>
        <dbReference type="Proteomes" id="UP000694867"/>
    </source>
</evidence>
<dbReference type="GO" id="GO:0005506">
    <property type="term" value="F:iron ion binding"/>
    <property type="evidence" value="ECO:0007669"/>
    <property type="project" value="InterPro"/>
</dbReference>
<evidence type="ECO:0000256" key="10">
    <source>
        <dbReference type="ARBA" id="ARBA00023002"/>
    </source>
</evidence>
<dbReference type="InterPro" id="IPR036396">
    <property type="entry name" value="Cyt_P450_sf"/>
</dbReference>
<comment type="similarity">
    <text evidence="5 15">Belongs to the cytochrome P450 family.</text>
</comment>
<evidence type="ECO:0000256" key="14">
    <source>
        <dbReference type="PIRSR" id="PIRSR602401-1"/>
    </source>
</evidence>